<dbReference type="InterPro" id="IPR050696">
    <property type="entry name" value="FtsA/MreB"/>
</dbReference>
<dbReference type="PANTHER" id="PTHR32432">
    <property type="entry name" value="CELL DIVISION PROTEIN FTSA-RELATED"/>
    <property type="match status" value="1"/>
</dbReference>
<reference evidence="2" key="1">
    <citation type="submission" date="2018-05" db="EMBL/GenBank/DDBJ databases">
        <authorList>
            <person name="Lanie J.A."/>
            <person name="Ng W.-L."/>
            <person name="Kazmierczak K.M."/>
            <person name="Andrzejewski T.M."/>
            <person name="Davidsen T.M."/>
            <person name="Wayne K.J."/>
            <person name="Tettelin H."/>
            <person name="Glass J.I."/>
            <person name="Rusch D."/>
            <person name="Podicherti R."/>
            <person name="Tsui H.-C.T."/>
            <person name="Winkler M.E."/>
        </authorList>
    </citation>
    <scope>NUCLEOTIDE SEQUENCE</scope>
</reference>
<dbReference type="AlphaFoldDB" id="A0A382V2F6"/>
<feature type="region of interest" description="Disordered" evidence="1">
    <location>
        <begin position="1"/>
        <end position="25"/>
    </location>
</feature>
<dbReference type="EMBL" id="UINC01148638">
    <property type="protein sequence ID" value="SVD40640.1"/>
    <property type="molecule type" value="Genomic_DNA"/>
</dbReference>
<proteinExistence type="predicted"/>
<dbReference type="GO" id="GO:0051301">
    <property type="term" value="P:cell division"/>
    <property type="evidence" value="ECO:0007669"/>
    <property type="project" value="TreeGrafter"/>
</dbReference>
<dbReference type="PANTHER" id="PTHR32432:SF4">
    <property type="entry name" value="CELL DIVISION PROTEIN FTSA"/>
    <property type="match status" value="1"/>
</dbReference>
<dbReference type="GO" id="GO:0009898">
    <property type="term" value="C:cytoplasmic side of plasma membrane"/>
    <property type="evidence" value="ECO:0007669"/>
    <property type="project" value="TreeGrafter"/>
</dbReference>
<name>A0A382V2F6_9ZZZZ</name>
<evidence type="ECO:0000256" key="1">
    <source>
        <dbReference type="SAM" id="MobiDB-lite"/>
    </source>
</evidence>
<gene>
    <name evidence="2" type="ORF">METZ01_LOCUS393494</name>
</gene>
<evidence type="ECO:0008006" key="3">
    <source>
        <dbReference type="Google" id="ProtNLM"/>
    </source>
</evidence>
<protein>
    <recommendedName>
        <fullName evidence="3">Cell division protein FtsA</fullName>
    </recommendedName>
</protein>
<dbReference type="Gene3D" id="3.30.420.40">
    <property type="match status" value="1"/>
</dbReference>
<sequence length="156" mass="17698">KCQYGSAKSPLADPEENINITGTNGRESKTISRKYLAAIIEPRMDEIFRLVKNEIRKSDYPGDYTFGMVLTGGGSQLEHVTDLAQEIFQQHIKVGQPHLSGGVSEKVNNPRYSTAVGLINYGRQNWSELEYDNSLDINSIFKRSFNRMGSFLKNWY</sequence>
<organism evidence="2">
    <name type="scientific">marine metagenome</name>
    <dbReference type="NCBI Taxonomy" id="408172"/>
    <lineage>
        <taxon>unclassified sequences</taxon>
        <taxon>metagenomes</taxon>
        <taxon>ecological metagenomes</taxon>
    </lineage>
</organism>
<accession>A0A382V2F6</accession>
<dbReference type="Pfam" id="PF14450">
    <property type="entry name" value="FtsA"/>
    <property type="match status" value="1"/>
</dbReference>
<dbReference type="InterPro" id="IPR043129">
    <property type="entry name" value="ATPase_NBD"/>
</dbReference>
<dbReference type="GO" id="GO:0032153">
    <property type="term" value="C:cell division site"/>
    <property type="evidence" value="ECO:0007669"/>
    <property type="project" value="TreeGrafter"/>
</dbReference>
<evidence type="ECO:0000313" key="2">
    <source>
        <dbReference type="EMBL" id="SVD40640.1"/>
    </source>
</evidence>
<dbReference type="SUPFAM" id="SSF53067">
    <property type="entry name" value="Actin-like ATPase domain"/>
    <property type="match status" value="1"/>
</dbReference>
<feature type="non-terminal residue" evidence="2">
    <location>
        <position position="1"/>
    </location>
</feature>